<dbReference type="Pfam" id="PF00752">
    <property type="entry name" value="XPG_N"/>
    <property type="match status" value="1"/>
</dbReference>
<dbReference type="Pfam" id="PF00867">
    <property type="entry name" value="XPG_I"/>
    <property type="match status" value="1"/>
</dbReference>
<dbReference type="AlphaFoldDB" id="A0A818NZG1"/>
<evidence type="ECO:0000256" key="14">
    <source>
        <dbReference type="ARBA" id="ARBA00023204"/>
    </source>
</evidence>
<keyword evidence="14 16" id="KW-0234">DNA repair</keyword>
<evidence type="ECO:0000256" key="13">
    <source>
        <dbReference type="ARBA" id="ARBA00023125"/>
    </source>
</evidence>
<evidence type="ECO:0000259" key="18">
    <source>
        <dbReference type="SMART" id="SM00485"/>
    </source>
</evidence>
<evidence type="ECO:0000259" key="17">
    <source>
        <dbReference type="SMART" id="SM00484"/>
    </source>
</evidence>
<dbReference type="PANTHER" id="PTHR11081:SF8">
    <property type="entry name" value="EXONUCLEASE 1"/>
    <property type="match status" value="1"/>
</dbReference>
<keyword evidence="7 16" id="KW-0227">DNA damage</keyword>
<evidence type="ECO:0000313" key="20">
    <source>
        <dbReference type="EMBL" id="CAF3614962.1"/>
    </source>
</evidence>
<dbReference type="GO" id="GO:0017108">
    <property type="term" value="F:5'-flap endonuclease activity"/>
    <property type="evidence" value="ECO:0007669"/>
    <property type="project" value="TreeGrafter"/>
</dbReference>
<dbReference type="GO" id="GO:0006298">
    <property type="term" value="P:mismatch repair"/>
    <property type="evidence" value="ECO:0007669"/>
    <property type="project" value="TreeGrafter"/>
</dbReference>
<evidence type="ECO:0000256" key="11">
    <source>
        <dbReference type="ARBA" id="ARBA00022842"/>
    </source>
</evidence>
<dbReference type="Gene3D" id="3.40.50.1010">
    <property type="entry name" value="5'-nuclease"/>
    <property type="match status" value="1"/>
</dbReference>
<dbReference type="GO" id="GO:0046872">
    <property type="term" value="F:metal ion binding"/>
    <property type="evidence" value="ECO:0007669"/>
    <property type="project" value="UniProtKB-UniRule"/>
</dbReference>
<dbReference type="InterPro" id="IPR029060">
    <property type="entry name" value="PIN-like_dom_sf"/>
</dbReference>
<sequence>MGIEGLHPLLKSAIHRVDIKTAEFRGTTCAVDTSFLLHRGAYACAGKLAKKETTDKYIVYVTRFVERLLEWNIKPIMVFDGSALPAKRITNANRSDERERNRLRAQKALASGKTREAEQFFQKAIEITPDMVLNVIRTLRTMGIDVIVAPYEADAQLAYLNRAKIADYVITEDSDLVLFGCHHILFKLDDQGNGELFERTKLDIKKEFGLDTFERFRWMCILSGCDYLDNITGIGLAKAKKVMSRTQITNIELILKQLPQNLGKLNLRVTDDYIIGFKRAHLAFLHQTVYDPLQRKQIHLNPLPDDIDHDQLKFSGQLDDTPLAFQHAIGNLNVKTKCIVDKFDPNKWNYRPPGPASSSIIPPYLKSIWSKEYTIRPKAFSLSSTPVNTQVLSTPSPPRKVRSQTDTISNALSSSAILNMYLPKSDEKKIDISTKSTSSVEYHTSIIQSIEIVKRPLLFNQHDNDKSSRFFSSSSVTKTSVFDALHEDQNIVPDNDIASPEISNKRFKRLNTDNDNDNDNDNLSQPTIQKSMDEFLTPTKQNRFVLKRKSPNIDQESLSVDKLDEKIFEQQSTDIQNTSNIATSEFSSTLTIEAKSPVLQLPQYLRNRFIKQTSSRMVRPT</sequence>
<protein>
    <recommendedName>
        <fullName evidence="3 16">Exonuclease 1</fullName>
        <ecNumber evidence="16">3.1.-.-</ecNumber>
    </recommendedName>
</protein>
<dbReference type="PRINTS" id="PR00853">
    <property type="entry name" value="XPGRADSUPER"/>
</dbReference>
<dbReference type="InterPro" id="IPR036279">
    <property type="entry name" value="5-3_exonuclease_C_sf"/>
</dbReference>
<dbReference type="InterPro" id="IPR019974">
    <property type="entry name" value="XPG_CS"/>
</dbReference>
<evidence type="ECO:0000256" key="10">
    <source>
        <dbReference type="ARBA" id="ARBA00022839"/>
    </source>
</evidence>
<dbReference type="EMBL" id="CAJNON010000006">
    <property type="protein sequence ID" value="CAF0751078.1"/>
    <property type="molecule type" value="Genomic_DNA"/>
</dbReference>
<dbReference type="Proteomes" id="UP000663891">
    <property type="component" value="Unassembled WGS sequence"/>
</dbReference>
<feature type="domain" description="XPG N-terminal" evidence="18">
    <location>
        <begin position="1"/>
        <end position="101"/>
    </location>
</feature>
<keyword evidence="11 16" id="KW-0460">Magnesium</keyword>
<dbReference type="PANTHER" id="PTHR11081">
    <property type="entry name" value="FLAP ENDONUCLEASE FAMILY MEMBER"/>
    <property type="match status" value="1"/>
</dbReference>
<comment type="cofactor">
    <cofactor evidence="16">
        <name>Mg(2+)</name>
        <dbReference type="ChEBI" id="CHEBI:18420"/>
    </cofactor>
    <text evidence="16">Binds 2 magnesium ions per subunit. They probably participate in the reaction catalyzed by the enzyme. May bind an additional third magnesium ion after substrate binding.</text>
</comment>
<dbReference type="InterPro" id="IPR008918">
    <property type="entry name" value="HhH2"/>
</dbReference>
<evidence type="ECO:0000313" key="19">
    <source>
        <dbReference type="EMBL" id="CAF0751078.1"/>
    </source>
</evidence>
<evidence type="ECO:0000256" key="12">
    <source>
        <dbReference type="ARBA" id="ARBA00022881"/>
    </source>
</evidence>
<keyword evidence="10 16" id="KW-0269">Exonuclease</keyword>
<comment type="function">
    <text evidence="16">5'-&gt;3' double-stranded DNA exonuclease which may also possess a cryptic 3'-&gt;5' double-stranded DNA exonuclease activity. Functions in DNA mismatch repair.</text>
</comment>
<evidence type="ECO:0000256" key="8">
    <source>
        <dbReference type="ARBA" id="ARBA00022769"/>
    </source>
</evidence>
<dbReference type="PROSITE" id="PS00842">
    <property type="entry name" value="XPG_2"/>
    <property type="match status" value="1"/>
</dbReference>
<reference evidence="20" key="1">
    <citation type="submission" date="2021-02" db="EMBL/GenBank/DDBJ databases">
        <authorList>
            <person name="Nowell W R."/>
        </authorList>
    </citation>
    <scope>NUCLEOTIDE SEQUENCE</scope>
</reference>
<evidence type="ECO:0000256" key="3">
    <source>
        <dbReference type="ARBA" id="ARBA00020324"/>
    </source>
</evidence>
<evidence type="ECO:0000256" key="6">
    <source>
        <dbReference type="ARBA" id="ARBA00022759"/>
    </source>
</evidence>
<keyword evidence="5 16" id="KW-0479">Metal-binding</keyword>
<dbReference type="GO" id="GO:0005634">
    <property type="term" value="C:nucleus"/>
    <property type="evidence" value="ECO:0007669"/>
    <property type="project" value="UniProtKB-SubCell"/>
</dbReference>
<dbReference type="EC" id="3.1.-.-" evidence="16"/>
<feature type="domain" description="XPG-I" evidence="17">
    <location>
        <begin position="140"/>
        <end position="210"/>
    </location>
</feature>
<dbReference type="InterPro" id="IPR037315">
    <property type="entry name" value="EXO1_H3TH"/>
</dbReference>
<dbReference type="InterPro" id="IPR044752">
    <property type="entry name" value="PIN-like_EXO1"/>
</dbReference>
<evidence type="ECO:0000256" key="4">
    <source>
        <dbReference type="ARBA" id="ARBA00022722"/>
    </source>
</evidence>
<keyword evidence="13 16" id="KW-0238">DNA-binding</keyword>
<dbReference type="CDD" id="cd09908">
    <property type="entry name" value="H3TH_EXO1"/>
    <property type="match status" value="1"/>
</dbReference>
<keyword evidence="15 16" id="KW-0539">Nucleus</keyword>
<dbReference type="CDD" id="cd09857">
    <property type="entry name" value="PIN_EXO1"/>
    <property type="match status" value="1"/>
</dbReference>
<keyword evidence="9 16" id="KW-0378">Hydrolase</keyword>
<dbReference type="Proteomes" id="UP000663881">
    <property type="component" value="Unassembled WGS sequence"/>
</dbReference>
<dbReference type="FunFam" id="1.10.150.20:FF:000011">
    <property type="entry name" value="exonuclease 1"/>
    <property type="match status" value="1"/>
</dbReference>
<keyword evidence="6" id="KW-0255">Endonuclease</keyword>
<organism evidence="20 21">
    <name type="scientific">Adineta steineri</name>
    <dbReference type="NCBI Taxonomy" id="433720"/>
    <lineage>
        <taxon>Eukaryota</taxon>
        <taxon>Metazoa</taxon>
        <taxon>Spiralia</taxon>
        <taxon>Gnathifera</taxon>
        <taxon>Rotifera</taxon>
        <taxon>Eurotatoria</taxon>
        <taxon>Bdelloidea</taxon>
        <taxon>Adinetida</taxon>
        <taxon>Adinetidae</taxon>
        <taxon>Adineta</taxon>
    </lineage>
</organism>
<evidence type="ECO:0000256" key="2">
    <source>
        <dbReference type="ARBA" id="ARBA00010563"/>
    </source>
</evidence>
<dbReference type="OrthoDB" id="26491at2759"/>
<dbReference type="SMART" id="SM00485">
    <property type="entry name" value="XPGN"/>
    <property type="match status" value="1"/>
</dbReference>
<dbReference type="GO" id="GO:0006310">
    <property type="term" value="P:DNA recombination"/>
    <property type="evidence" value="ECO:0007669"/>
    <property type="project" value="TreeGrafter"/>
</dbReference>
<name>A0A818NZG1_9BILA</name>
<proteinExistence type="inferred from homology"/>
<dbReference type="Gene3D" id="1.10.150.20">
    <property type="entry name" value="5' to 3' exonuclease, C-terminal subdomain"/>
    <property type="match status" value="1"/>
</dbReference>
<dbReference type="InterPro" id="IPR006084">
    <property type="entry name" value="XPG/Rad2"/>
</dbReference>
<evidence type="ECO:0000313" key="21">
    <source>
        <dbReference type="Proteomes" id="UP000663881"/>
    </source>
</evidence>
<evidence type="ECO:0000256" key="15">
    <source>
        <dbReference type="ARBA" id="ARBA00023242"/>
    </source>
</evidence>
<gene>
    <name evidence="20" type="ORF">OKA104_LOCUS7319</name>
    <name evidence="19" type="ORF">VCS650_LOCUS1240</name>
</gene>
<evidence type="ECO:0000256" key="9">
    <source>
        <dbReference type="ARBA" id="ARBA00022801"/>
    </source>
</evidence>
<dbReference type="GO" id="GO:0003677">
    <property type="term" value="F:DNA binding"/>
    <property type="evidence" value="ECO:0007669"/>
    <property type="project" value="UniProtKB-UniRule"/>
</dbReference>
<keyword evidence="8 16" id="KW-0228">DNA excision</keyword>
<dbReference type="GO" id="GO:0035312">
    <property type="term" value="F:5'-3' DNA exonuclease activity"/>
    <property type="evidence" value="ECO:0007669"/>
    <property type="project" value="UniProtKB-UniRule"/>
</dbReference>
<dbReference type="SUPFAM" id="SSF47807">
    <property type="entry name" value="5' to 3' exonuclease, C-terminal subdomain"/>
    <property type="match status" value="1"/>
</dbReference>
<evidence type="ECO:0000256" key="1">
    <source>
        <dbReference type="ARBA" id="ARBA00004123"/>
    </source>
</evidence>
<accession>A0A818NZG1</accession>
<comment type="similarity">
    <text evidence="2 16">Belongs to the XPG/RAD2 endonuclease family. EXO1 subfamily.</text>
</comment>
<dbReference type="SMART" id="SM00279">
    <property type="entry name" value="HhH2"/>
    <property type="match status" value="1"/>
</dbReference>
<keyword evidence="12 16" id="KW-0267">Excision nuclease</keyword>
<dbReference type="SMART" id="SM00484">
    <property type="entry name" value="XPGI"/>
    <property type="match status" value="1"/>
</dbReference>
<evidence type="ECO:0000256" key="5">
    <source>
        <dbReference type="ARBA" id="ARBA00022723"/>
    </source>
</evidence>
<comment type="subcellular location">
    <subcellularLocation>
        <location evidence="1 16">Nucleus</location>
    </subcellularLocation>
</comment>
<comment type="caution">
    <text evidence="20">The sequence shown here is derived from an EMBL/GenBank/DDBJ whole genome shotgun (WGS) entry which is preliminary data.</text>
</comment>
<dbReference type="SUPFAM" id="SSF88723">
    <property type="entry name" value="PIN domain-like"/>
    <property type="match status" value="1"/>
</dbReference>
<dbReference type="FunFam" id="3.40.50.1010:FF:000002">
    <property type="entry name" value="Exonuclease 1, putative"/>
    <property type="match status" value="1"/>
</dbReference>
<evidence type="ECO:0000256" key="7">
    <source>
        <dbReference type="ARBA" id="ARBA00022763"/>
    </source>
</evidence>
<dbReference type="InterPro" id="IPR006085">
    <property type="entry name" value="XPG_DNA_repair_N"/>
</dbReference>
<dbReference type="InterPro" id="IPR006086">
    <property type="entry name" value="XPG-I_dom"/>
</dbReference>
<dbReference type="EMBL" id="CAJOAY010000280">
    <property type="protein sequence ID" value="CAF3614962.1"/>
    <property type="molecule type" value="Genomic_DNA"/>
</dbReference>
<keyword evidence="4 16" id="KW-0540">Nuclease</keyword>
<evidence type="ECO:0000256" key="16">
    <source>
        <dbReference type="RuleBase" id="RU910737"/>
    </source>
</evidence>